<evidence type="ECO:0000313" key="1">
    <source>
        <dbReference type="EMBL" id="PON92515.1"/>
    </source>
</evidence>
<reference evidence="2" key="1">
    <citation type="submission" date="2016-06" db="EMBL/GenBank/DDBJ databases">
        <title>Parallel loss of symbiosis genes in relatives of nitrogen-fixing non-legume Parasponia.</title>
        <authorList>
            <person name="Van Velzen R."/>
            <person name="Holmer R."/>
            <person name="Bu F."/>
            <person name="Rutten L."/>
            <person name="Van Zeijl A."/>
            <person name="Liu W."/>
            <person name="Santuari L."/>
            <person name="Cao Q."/>
            <person name="Sharma T."/>
            <person name="Shen D."/>
            <person name="Roswanjaya Y."/>
            <person name="Wardhani T."/>
            <person name="Kalhor M.S."/>
            <person name="Jansen J."/>
            <person name="Van den Hoogen J."/>
            <person name="Gungor B."/>
            <person name="Hartog M."/>
            <person name="Hontelez J."/>
            <person name="Verver J."/>
            <person name="Yang W.-C."/>
            <person name="Schijlen E."/>
            <person name="Repin R."/>
            <person name="Schilthuizen M."/>
            <person name="Schranz E."/>
            <person name="Heidstra R."/>
            <person name="Miyata K."/>
            <person name="Fedorova E."/>
            <person name="Kohlen W."/>
            <person name="Bisseling T."/>
            <person name="Smit S."/>
            <person name="Geurts R."/>
        </authorList>
    </citation>
    <scope>NUCLEOTIDE SEQUENCE [LARGE SCALE GENOMIC DNA]</scope>
    <source>
        <strain evidence="2">cv. RG33-2</strain>
    </source>
</reference>
<dbReference type="AlphaFoldDB" id="A0A2P5F404"/>
<gene>
    <name evidence="1" type="ORF">TorRG33x02_116090</name>
</gene>
<dbReference type="InParanoid" id="A0A2P5F404"/>
<accession>A0A2P5F404</accession>
<keyword evidence="2" id="KW-1185">Reference proteome</keyword>
<dbReference type="OrthoDB" id="10378608at2759"/>
<dbReference type="Proteomes" id="UP000237000">
    <property type="component" value="Unassembled WGS sequence"/>
</dbReference>
<evidence type="ECO:0000313" key="2">
    <source>
        <dbReference type="Proteomes" id="UP000237000"/>
    </source>
</evidence>
<name>A0A2P5F404_TREOI</name>
<proteinExistence type="predicted"/>
<feature type="non-terminal residue" evidence="1">
    <location>
        <position position="1"/>
    </location>
</feature>
<dbReference type="EMBL" id="JXTC01000064">
    <property type="protein sequence ID" value="PON92515.1"/>
    <property type="molecule type" value="Genomic_DNA"/>
</dbReference>
<protein>
    <submittedName>
        <fullName evidence="1">Uncharacterized protein</fullName>
    </submittedName>
</protein>
<organism evidence="1 2">
    <name type="scientific">Trema orientale</name>
    <name type="common">Charcoal tree</name>
    <name type="synonym">Celtis orientalis</name>
    <dbReference type="NCBI Taxonomy" id="63057"/>
    <lineage>
        <taxon>Eukaryota</taxon>
        <taxon>Viridiplantae</taxon>
        <taxon>Streptophyta</taxon>
        <taxon>Embryophyta</taxon>
        <taxon>Tracheophyta</taxon>
        <taxon>Spermatophyta</taxon>
        <taxon>Magnoliopsida</taxon>
        <taxon>eudicotyledons</taxon>
        <taxon>Gunneridae</taxon>
        <taxon>Pentapetalae</taxon>
        <taxon>rosids</taxon>
        <taxon>fabids</taxon>
        <taxon>Rosales</taxon>
        <taxon>Cannabaceae</taxon>
        <taxon>Trema</taxon>
    </lineage>
</organism>
<sequence length="98" mass="11516">GRFFTNNLHFGIKTSQHNLSTSQINQTKPNQIVSNQIKLTLRSTNKQTKTSWNQRTQKKEYHYWNSHIILIKLKKIKKTDFEDQTSVETSCSCAEEPF</sequence>
<comment type="caution">
    <text evidence="1">The sequence shown here is derived from an EMBL/GenBank/DDBJ whole genome shotgun (WGS) entry which is preliminary data.</text>
</comment>